<keyword evidence="3" id="KW-0488">Methylation</keyword>
<dbReference type="CDD" id="cd06225">
    <property type="entry name" value="HAMP"/>
    <property type="match status" value="1"/>
</dbReference>
<proteinExistence type="inferred from homology"/>
<evidence type="ECO:0000313" key="14">
    <source>
        <dbReference type="EMBL" id="VVQ35485.1"/>
    </source>
</evidence>
<feature type="domain" description="HAMP" evidence="13">
    <location>
        <begin position="379"/>
        <end position="433"/>
    </location>
</feature>
<dbReference type="GO" id="GO:0006935">
    <property type="term" value="P:chemotaxis"/>
    <property type="evidence" value="ECO:0007669"/>
    <property type="project" value="UniProtKB-KW"/>
</dbReference>
<dbReference type="CDD" id="cd12913">
    <property type="entry name" value="PDC1_MCP_like"/>
    <property type="match status" value="1"/>
</dbReference>
<dbReference type="InterPro" id="IPR003660">
    <property type="entry name" value="HAMP_dom"/>
</dbReference>
<dbReference type="GO" id="GO:0005886">
    <property type="term" value="C:plasma membrane"/>
    <property type="evidence" value="ECO:0007669"/>
    <property type="project" value="UniProtKB-SubCell"/>
</dbReference>
<keyword evidence="2" id="KW-1003">Cell membrane</keyword>
<keyword evidence="5 11" id="KW-0812">Transmembrane</keyword>
<dbReference type="Pfam" id="PF00672">
    <property type="entry name" value="HAMP"/>
    <property type="match status" value="1"/>
</dbReference>
<organism evidence="14 15">
    <name type="scientific">Pseudomonas fluorescens</name>
    <dbReference type="NCBI Taxonomy" id="294"/>
    <lineage>
        <taxon>Bacteria</taxon>
        <taxon>Pseudomonadati</taxon>
        <taxon>Pseudomonadota</taxon>
        <taxon>Gammaproteobacteria</taxon>
        <taxon>Pseudomonadales</taxon>
        <taxon>Pseudomonadaceae</taxon>
        <taxon>Pseudomonas</taxon>
    </lineage>
</organism>
<evidence type="ECO:0000259" key="13">
    <source>
        <dbReference type="PROSITE" id="PS50885"/>
    </source>
</evidence>
<evidence type="ECO:0000256" key="2">
    <source>
        <dbReference type="ARBA" id="ARBA00022475"/>
    </source>
</evidence>
<evidence type="ECO:0000256" key="7">
    <source>
        <dbReference type="ARBA" id="ARBA00023136"/>
    </source>
</evidence>
<dbReference type="FunFam" id="1.10.287.950:FF:000001">
    <property type="entry name" value="Methyl-accepting chemotaxis sensory transducer"/>
    <property type="match status" value="1"/>
</dbReference>
<protein>
    <submittedName>
        <fullName evidence="14">Methyl-accepting chemotaxis protein McpU</fullName>
    </submittedName>
</protein>
<dbReference type="Pfam" id="PF00015">
    <property type="entry name" value="MCPsignal"/>
    <property type="match status" value="1"/>
</dbReference>
<evidence type="ECO:0000256" key="11">
    <source>
        <dbReference type="SAM" id="Phobius"/>
    </source>
</evidence>
<dbReference type="AlphaFoldDB" id="A0A5E7WMG6"/>
<sequence>MTLRSLSIAKKITFLASLCSFLVVASLLGITLLRLQTSLDLVRSSSSTILDEAAQHALSFQGDSQVASMQRYFDAANLYGQGFARQVLTQRDLDRARGVPARLRRETLVQQTRLALEQNPSLLGLFVVFEPDELDGADAQFKDTNGLGNESGRSTIYWVQRTAGKLEPIVGDEKTLQDATPDTSGVPYNSWYSCPRDNRRDCITEPYVDSQSGANLLITTISFPLISEGKVVGVAGVDINLDQLQTLSQKSSQSLYAGQGQMSIVSPRGIVSGDSQDASHVGKALSKIDSTLADHLAQLATPPFLKDEERLHLIRDFLPISTAKPWHLLLNVPLQVLNEPIVALEGQLETERTELLHQALGLGLAGALLGALLIGLSSHQMIRPLREVATRLQDIANGEGDLRPRLNHSRTDELGILSSAFNTFLDKLQPVIRELKDCVGTNQSLADRSADIARKTSASMQQQFREIDLVATASQEMSATANEVAQSAALASQAAQQADSAARDGLEVVARTRDSIQALAGSMDNASVDSQELSANSAQIGSVLKIIQDIAERTNLLALNAAIEAARAGDAGSGFAVVADEVRHLAQRTQVSVGEIQRVIGELQHGTLRMAGVIKESQQQTQNSVANVHQMVQTLGLIGEAVTTINSMNLQIASAAEEQSSVAEEITRSVALIRDSTESLTGQASESTSVSESLNQLAVHQQQLMQKFQA</sequence>
<feature type="domain" description="Methyl-accepting transducer" evidence="12">
    <location>
        <begin position="438"/>
        <end position="674"/>
    </location>
</feature>
<evidence type="ECO:0000256" key="1">
    <source>
        <dbReference type="ARBA" id="ARBA00004651"/>
    </source>
</evidence>
<dbReference type="PROSITE" id="PS50111">
    <property type="entry name" value="CHEMOTAXIS_TRANSDUC_2"/>
    <property type="match status" value="1"/>
</dbReference>
<evidence type="ECO:0000256" key="10">
    <source>
        <dbReference type="PROSITE-ProRule" id="PRU00284"/>
    </source>
</evidence>
<accession>A0A5E7WMG6</accession>
<keyword evidence="7 11" id="KW-0472">Membrane</keyword>
<evidence type="ECO:0000256" key="8">
    <source>
        <dbReference type="ARBA" id="ARBA00023224"/>
    </source>
</evidence>
<evidence type="ECO:0000256" key="4">
    <source>
        <dbReference type="ARBA" id="ARBA00022500"/>
    </source>
</evidence>
<feature type="transmembrane region" description="Helical" evidence="11">
    <location>
        <begin position="12"/>
        <end position="35"/>
    </location>
</feature>
<evidence type="ECO:0000256" key="3">
    <source>
        <dbReference type="ARBA" id="ARBA00022481"/>
    </source>
</evidence>
<evidence type="ECO:0000313" key="15">
    <source>
        <dbReference type="Proteomes" id="UP000325645"/>
    </source>
</evidence>
<comment type="subcellular location">
    <subcellularLocation>
        <location evidence="1">Cell membrane</location>
        <topology evidence="1">Multi-pass membrane protein</topology>
    </subcellularLocation>
</comment>
<name>A0A5E7WMG6_PSEFL</name>
<evidence type="ECO:0000256" key="6">
    <source>
        <dbReference type="ARBA" id="ARBA00022989"/>
    </source>
</evidence>
<dbReference type="PANTHER" id="PTHR32089:SF120">
    <property type="entry name" value="METHYL-ACCEPTING CHEMOTAXIS PROTEIN TLPQ"/>
    <property type="match status" value="1"/>
</dbReference>
<dbReference type="SUPFAM" id="SSF58104">
    <property type="entry name" value="Methyl-accepting chemotaxis protein (MCP) signaling domain"/>
    <property type="match status" value="1"/>
</dbReference>
<dbReference type="SMART" id="SM00304">
    <property type="entry name" value="HAMP"/>
    <property type="match status" value="1"/>
</dbReference>
<evidence type="ECO:0000256" key="9">
    <source>
        <dbReference type="ARBA" id="ARBA00029447"/>
    </source>
</evidence>
<dbReference type="GO" id="GO:0007165">
    <property type="term" value="P:signal transduction"/>
    <property type="evidence" value="ECO:0007669"/>
    <property type="project" value="UniProtKB-KW"/>
</dbReference>
<dbReference type="CDD" id="cd11386">
    <property type="entry name" value="MCP_signal"/>
    <property type="match status" value="1"/>
</dbReference>
<comment type="similarity">
    <text evidence="9">Belongs to the methyl-accepting chemotaxis (MCP) protein family.</text>
</comment>
<keyword evidence="6 11" id="KW-1133">Transmembrane helix</keyword>
<dbReference type="Pfam" id="PF22673">
    <property type="entry name" value="MCP-like_PDC_1"/>
    <property type="match status" value="1"/>
</dbReference>
<dbReference type="Proteomes" id="UP000325645">
    <property type="component" value="Unassembled WGS sequence"/>
</dbReference>
<keyword evidence="8 10" id="KW-0807">Transducer</keyword>
<gene>
    <name evidence="14" type="primary">mcpU_3</name>
    <name evidence="14" type="ORF">PS943_04369</name>
</gene>
<dbReference type="Gene3D" id="3.30.450.20">
    <property type="entry name" value="PAS domain"/>
    <property type="match status" value="1"/>
</dbReference>
<dbReference type="PANTHER" id="PTHR32089">
    <property type="entry name" value="METHYL-ACCEPTING CHEMOTAXIS PROTEIN MCPB"/>
    <property type="match status" value="1"/>
</dbReference>
<dbReference type="EMBL" id="CABVJH010000008">
    <property type="protein sequence ID" value="VVQ35485.1"/>
    <property type="molecule type" value="Genomic_DNA"/>
</dbReference>
<dbReference type="InterPro" id="IPR004089">
    <property type="entry name" value="MCPsignal_dom"/>
</dbReference>
<dbReference type="Gene3D" id="1.10.287.950">
    <property type="entry name" value="Methyl-accepting chemotaxis protein"/>
    <property type="match status" value="1"/>
</dbReference>
<dbReference type="SMART" id="SM00283">
    <property type="entry name" value="MA"/>
    <property type="match status" value="1"/>
</dbReference>
<evidence type="ECO:0000259" key="12">
    <source>
        <dbReference type="PROSITE" id="PS50111"/>
    </source>
</evidence>
<dbReference type="PROSITE" id="PS50885">
    <property type="entry name" value="HAMP"/>
    <property type="match status" value="1"/>
</dbReference>
<evidence type="ECO:0000256" key="5">
    <source>
        <dbReference type="ARBA" id="ARBA00022692"/>
    </source>
</evidence>
<keyword evidence="4" id="KW-0145">Chemotaxis</keyword>
<reference evidence="14 15" key="1">
    <citation type="submission" date="2019-09" db="EMBL/GenBank/DDBJ databases">
        <authorList>
            <person name="Chandra G."/>
            <person name="Truman W A."/>
        </authorList>
    </citation>
    <scope>NUCLEOTIDE SEQUENCE [LARGE SCALE GENOMIC DNA]</scope>
    <source>
        <strain evidence="14">PS943</strain>
    </source>
</reference>